<evidence type="ECO:0000256" key="2">
    <source>
        <dbReference type="ARBA" id="ARBA00004496"/>
    </source>
</evidence>
<keyword evidence="18" id="KW-1185">Reference proteome</keyword>
<dbReference type="CDD" id="cd17657">
    <property type="entry name" value="CDC14_N"/>
    <property type="match status" value="1"/>
</dbReference>
<dbReference type="GO" id="GO:0051301">
    <property type="term" value="P:cell division"/>
    <property type="evidence" value="ECO:0007669"/>
    <property type="project" value="UniProtKB-KW"/>
</dbReference>
<dbReference type="GO" id="GO:0005816">
    <property type="term" value="C:spindle pole body"/>
    <property type="evidence" value="ECO:0007669"/>
    <property type="project" value="UniProtKB-ARBA"/>
</dbReference>
<reference evidence="17" key="1">
    <citation type="journal article" date="2023" name="PhytoFront">
        <title>Draft Genome Resources of Seven Strains of Tilletia horrida, Causal Agent of Kernel Smut of Rice.</title>
        <authorList>
            <person name="Khanal S."/>
            <person name="Antony Babu S."/>
            <person name="Zhou X.G."/>
        </authorList>
    </citation>
    <scope>NUCLEOTIDE SEQUENCE</scope>
    <source>
        <strain evidence="17">TX6</strain>
    </source>
</reference>
<organism evidence="17 18">
    <name type="scientific">Tilletia horrida</name>
    <dbReference type="NCBI Taxonomy" id="155126"/>
    <lineage>
        <taxon>Eukaryota</taxon>
        <taxon>Fungi</taxon>
        <taxon>Dikarya</taxon>
        <taxon>Basidiomycota</taxon>
        <taxon>Ustilaginomycotina</taxon>
        <taxon>Exobasidiomycetes</taxon>
        <taxon>Tilletiales</taxon>
        <taxon>Tilletiaceae</taxon>
        <taxon>Tilletia</taxon>
    </lineage>
</organism>
<dbReference type="PROSITE" id="PS00383">
    <property type="entry name" value="TYR_PHOSPHATASE_1"/>
    <property type="match status" value="1"/>
</dbReference>
<evidence type="ECO:0000256" key="3">
    <source>
        <dbReference type="ARBA" id="ARBA00007315"/>
    </source>
</evidence>
<evidence type="ECO:0000256" key="1">
    <source>
        <dbReference type="ARBA" id="ARBA00004123"/>
    </source>
</evidence>
<dbReference type="EC" id="3.1.3.48" evidence="4"/>
<dbReference type="InterPro" id="IPR020422">
    <property type="entry name" value="TYR_PHOSPHATASE_DUAL_dom"/>
</dbReference>
<dbReference type="GO" id="GO:0005730">
    <property type="term" value="C:nucleolus"/>
    <property type="evidence" value="ECO:0007669"/>
    <property type="project" value="UniProtKB-ARBA"/>
</dbReference>
<feature type="domain" description="Tyrosine specific protein phosphatases" evidence="16">
    <location>
        <begin position="431"/>
        <end position="496"/>
    </location>
</feature>
<dbReference type="EMBL" id="JAPDMZ010000052">
    <property type="protein sequence ID" value="KAK0553318.1"/>
    <property type="molecule type" value="Genomic_DNA"/>
</dbReference>
<dbReference type="InterPro" id="IPR016130">
    <property type="entry name" value="Tyr_Pase_AS"/>
</dbReference>
<feature type="region of interest" description="Disordered" evidence="14">
    <location>
        <begin position="827"/>
        <end position="848"/>
    </location>
</feature>
<keyword evidence="6" id="KW-0597">Phosphoprotein</keyword>
<protein>
    <recommendedName>
        <fullName evidence="4">protein-tyrosine-phosphatase</fullName>
        <ecNumber evidence="4">3.1.3.48</ecNumber>
    </recommendedName>
</protein>
<evidence type="ECO:0000256" key="12">
    <source>
        <dbReference type="ARBA" id="ARBA00023254"/>
    </source>
</evidence>
<dbReference type="GO" id="GO:0051321">
    <property type="term" value="P:meiotic cell cycle"/>
    <property type="evidence" value="ECO:0007669"/>
    <property type="project" value="UniProtKB-KW"/>
</dbReference>
<dbReference type="SMART" id="SM00195">
    <property type="entry name" value="DSPc"/>
    <property type="match status" value="1"/>
</dbReference>
<evidence type="ECO:0000256" key="11">
    <source>
        <dbReference type="ARBA" id="ARBA00023242"/>
    </source>
</evidence>
<dbReference type="SMART" id="SM00404">
    <property type="entry name" value="PTPc_motif"/>
    <property type="match status" value="1"/>
</dbReference>
<evidence type="ECO:0000313" key="18">
    <source>
        <dbReference type="Proteomes" id="UP001176517"/>
    </source>
</evidence>
<feature type="compositionally biased region" description="Low complexity" evidence="14">
    <location>
        <begin position="10"/>
        <end position="51"/>
    </location>
</feature>
<dbReference type="CDD" id="cd14499">
    <property type="entry name" value="CDC14_C"/>
    <property type="match status" value="1"/>
</dbReference>
<dbReference type="SUPFAM" id="SSF52799">
    <property type="entry name" value="(Phosphotyrosine protein) phosphatases II"/>
    <property type="match status" value="2"/>
</dbReference>
<evidence type="ECO:0000256" key="7">
    <source>
        <dbReference type="ARBA" id="ARBA00022618"/>
    </source>
</evidence>
<name>A0AAN6JSI4_9BASI</name>
<proteinExistence type="inferred from homology"/>
<evidence type="ECO:0000259" key="15">
    <source>
        <dbReference type="PROSITE" id="PS50054"/>
    </source>
</evidence>
<dbReference type="Gene3D" id="3.90.190.10">
    <property type="entry name" value="Protein tyrosine phosphatase superfamily"/>
    <property type="match status" value="2"/>
</dbReference>
<evidence type="ECO:0000256" key="6">
    <source>
        <dbReference type="ARBA" id="ARBA00022553"/>
    </source>
</evidence>
<dbReference type="PANTHER" id="PTHR23339">
    <property type="entry name" value="TYROSINE SPECIFIC PROTEIN PHOSPHATASE AND DUAL SPECIFICITY PROTEIN PHOSPHATASE"/>
    <property type="match status" value="1"/>
</dbReference>
<sequence>MPVTRSTRRQVAASSQPVASTSSSSSRATVQAAQQQQARQQQPARQTASQPLPNAQAYTVVVPGPDDSDFLDSETDGDHLEDWTQNDAPSTVTRYQDLSAATGEVRPVRPLVQIAPRIYFAVFPHPAPDMAQLSAGDGSRCVILPLADAQELEEQQQQQSRRRANNAFGDSGSKLHKPKLKHWEWLTIDQDLPYLSFFDDWGPLNIGMFWRFCTHVHEWRIDPDTSHKNLVVYTSTDPHRKANAALLMSLWALVIEKVEPADAFFPFSTWEFEPFRDAGYGRADFNLSIQDVIYGLHRGLQTGLLDLSKFDINEYEYYEQVQNGDWNWITPNFIAFASPNDKEYVAELRANALAQEQHGAGFSVAPRTHKLKRPMSKLMTDTIRYFRKNNVKLVVRLNNPLYDKKVFEDAGIRHVDMYFDDGSNPSTEILRNFIKMSDEVVKAGGVIAVHCKAGLGRTGVLIGAYLIWNHGFTANEVIGFMRLMRPGCVVGPQQHFMYTNFVEWVRWGERARLEAENVGKAKWEEEKLRIERELERSRAEVKEVQRKLAAAHGASKGGLEQAKSEEAARMRFKRKSSADEDDEAEIQQQIVSESDAGPVTPKPRKVSHFSAVAASTSEDAATPVARSSEFEHVQLRPTTIVKPPPVVGQPRKSPSPSRKRIAQLQAGPGENRLGSKKSGSGSSDSDRSTDSFAMPLSQNLHAGNVQIDQQDVIIAARPLVDEDGGLKQTSKVAASTTYVRTGSTATVSSIRVPSTATSSNHVASTHSLVKVVEPSNSTSAATSRITTKTATTTTRTTTGAAYVRTGGMTTSSARAVPSSTVAGRTYARVPSNSSKGAPKATSAPCAPTTYVRTGGMATPSGRAMATTAPAPGSTTPQHPPPLPVPVPAHQKDGRPAAGVLARLNRIAPIPPHRTTSASAAASVMKTATAPTAPSASGPVSKRPRIVATAAETKAPIMTAASVVAPENLPTSIEGRLMLAMGLPSSQPNPSPAKKGNGGPSMLPSGSGSGSAAPTRTLQRNMRPRRSSLGEADLDVQA</sequence>
<keyword evidence="12" id="KW-0469">Meiosis</keyword>
<comment type="caution">
    <text evidence="17">The sequence shown here is derived from an EMBL/GenBank/DDBJ whole genome shotgun (WGS) entry which is preliminary data.</text>
</comment>
<dbReference type="InterPro" id="IPR050561">
    <property type="entry name" value="PTP"/>
</dbReference>
<comment type="similarity">
    <text evidence="3">Belongs to the protein-tyrosine phosphatase family. Non-receptor class CDC14 subfamily.</text>
</comment>
<dbReference type="GO" id="GO:0032954">
    <property type="term" value="P:regulation of cytokinetic process"/>
    <property type="evidence" value="ECO:0007669"/>
    <property type="project" value="UniProtKB-ARBA"/>
</dbReference>
<feature type="domain" description="Tyrosine-protein phosphatase" evidence="15">
    <location>
        <begin position="361"/>
        <end position="514"/>
    </location>
</feature>
<evidence type="ECO:0000256" key="8">
    <source>
        <dbReference type="ARBA" id="ARBA00022776"/>
    </source>
</evidence>
<dbReference type="InterPro" id="IPR029021">
    <property type="entry name" value="Prot-tyrosine_phosphatase-like"/>
</dbReference>
<dbReference type="InterPro" id="IPR003595">
    <property type="entry name" value="Tyr_Pase_cat"/>
</dbReference>
<keyword evidence="7 17" id="KW-0132">Cell division</keyword>
<keyword evidence="11" id="KW-0539">Nucleus</keyword>
<comment type="subcellular location">
    <subcellularLocation>
        <location evidence="2">Cytoplasm</location>
    </subcellularLocation>
    <subcellularLocation>
        <location evidence="1">Nucleus</location>
    </subcellularLocation>
</comment>
<evidence type="ECO:0000259" key="16">
    <source>
        <dbReference type="PROSITE" id="PS50056"/>
    </source>
</evidence>
<dbReference type="GO" id="GO:0005737">
    <property type="term" value="C:cytoplasm"/>
    <property type="evidence" value="ECO:0007669"/>
    <property type="project" value="UniProtKB-SubCell"/>
</dbReference>
<dbReference type="FunFam" id="3.90.190.10:FF:000038">
    <property type="entry name" value="Tyrosine-protein phosphatase CDC14"/>
    <property type="match status" value="1"/>
</dbReference>
<keyword evidence="10" id="KW-0904">Protein phosphatase</keyword>
<dbReference type="GO" id="GO:0004725">
    <property type="term" value="F:protein tyrosine phosphatase activity"/>
    <property type="evidence" value="ECO:0007669"/>
    <property type="project" value="UniProtKB-EC"/>
</dbReference>
<dbReference type="GO" id="GO:0007096">
    <property type="term" value="P:regulation of exit from mitosis"/>
    <property type="evidence" value="ECO:0007669"/>
    <property type="project" value="UniProtKB-ARBA"/>
</dbReference>
<keyword evidence="9" id="KW-0378">Hydrolase</keyword>
<dbReference type="InterPro" id="IPR029260">
    <property type="entry name" value="DSPn"/>
</dbReference>
<keyword evidence="13" id="KW-0131">Cell cycle</keyword>
<dbReference type="AlphaFoldDB" id="A0AAN6JSI4"/>
<dbReference type="Pfam" id="PF22785">
    <property type="entry name" value="Tc-R-P"/>
    <property type="match status" value="1"/>
</dbReference>
<feature type="region of interest" description="Disordered" evidence="14">
    <location>
        <begin position="550"/>
        <end position="692"/>
    </location>
</feature>
<evidence type="ECO:0000256" key="13">
    <source>
        <dbReference type="ARBA" id="ARBA00023306"/>
    </source>
</evidence>
<keyword evidence="8" id="KW-0498">Mitosis</keyword>
<evidence type="ECO:0000256" key="10">
    <source>
        <dbReference type="ARBA" id="ARBA00022912"/>
    </source>
</evidence>
<dbReference type="GO" id="GO:0033554">
    <property type="term" value="P:cellular response to stress"/>
    <property type="evidence" value="ECO:0007669"/>
    <property type="project" value="UniProtKB-ARBA"/>
</dbReference>
<evidence type="ECO:0000256" key="5">
    <source>
        <dbReference type="ARBA" id="ARBA00022490"/>
    </source>
</evidence>
<keyword evidence="5" id="KW-0963">Cytoplasm</keyword>
<feature type="region of interest" description="Disordered" evidence="14">
    <location>
        <begin position="980"/>
        <end position="1037"/>
    </location>
</feature>
<feature type="compositionally biased region" description="Acidic residues" evidence="14">
    <location>
        <begin position="66"/>
        <end position="75"/>
    </location>
</feature>
<dbReference type="GO" id="GO:0000278">
    <property type="term" value="P:mitotic cell cycle"/>
    <property type="evidence" value="ECO:0007669"/>
    <property type="project" value="UniProtKB-ARBA"/>
</dbReference>
<dbReference type="InterPro" id="IPR044506">
    <property type="entry name" value="CDC14_C"/>
</dbReference>
<evidence type="ECO:0000256" key="14">
    <source>
        <dbReference type="SAM" id="MobiDB-lite"/>
    </source>
</evidence>
<dbReference type="Pfam" id="PF14671">
    <property type="entry name" value="DSPn"/>
    <property type="match status" value="1"/>
</dbReference>
<gene>
    <name evidence="17" type="primary">CDC14_2</name>
    <name evidence="17" type="ORF">OC846_002561</name>
</gene>
<feature type="region of interest" description="Disordered" evidence="14">
    <location>
        <begin position="1"/>
        <end position="88"/>
    </location>
</feature>
<dbReference type="PROSITE" id="PS50056">
    <property type="entry name" value="TYR_PHOSPHATASE_2"/>
    <property type="match status" value="1"/>
</dbReference>
<accession>A0AAN6JSI4</accession>
<evidence type="ECO:0000256" key="9">
    <source>
        <dbReference type="ARBA" id="ARBA00022801"/>
    </source>
</evidence>
<dbReference type="Proteomes" id="UP001176517">
    <property type="component" value="Unassembled WGS sequence"/>
</dbReference>
<dbReference type="InterPro" id="IPR000387">
    <property type="entry name" value="Tyr_Pase_dom"/>
</dbReference>
<evidence type="ECO:0000313" key="17">
    <source>
        <dbReference type="EMBL" id="KAK0553318.1"/>
    </source>
</evidence>
<evidence type="ECO:0000256" key="4">
    <source>
        <dbReference type="ARBA" id="ARBA00013064"/>
    </source>
</evidence>
<dbReference type="PROSITE" id="PS50054">
    <property type="entry name" value="TYR_PHOSPHATASE_DUAL"/>
    <property type="match status" value="1"/>
</dbReference>